<accession>A0A9W4GUC3</accession>
<evidence type="ECO:0000313" key="1">
    <source>
        <dbReference type="EMBL" id="CAG6397163.1"/>
    </source>
</evidence>
<dbReference type="Proteomes" id="UP001152519">
    <property type="component" value="Unassembled WGS sequence"/>
</dbReference>
<dbReference type="EMBL" id="CAJSLV010000081">
    <property type="protein sequence ID" value="CAG6397163.1"/>
    <property type="molecule type" value="Genomic_DNA"/>
</dbReference>
<organism evidence="1 2">
    <name type="scientific">Actinacidiphila cocklensis</name>
    <dbReference type="NCBI Taxonomy" id="887465"/>
    <lineage>
        <taxon>Bacteria</taxon>
        <taxon>Bacillati</taxon>
        <taxon>Actinomycetota</taxon>
        <taxon>Actinomycetes</taxon>
        <taxon>Kitasatosporales</taxon>
        <taxon>Streptomycetaceae</taxon>
        <taxon>Actinacidiphila</taxon>
    </lineage>
</organism>
<sequence>MPEPPVRGSPRAVVAGTVVWGAEGNGILVGDRAEVRVTGGTVRRTAYSAVRVAGEAKAEITALQVEDTPQHGIGATEHSRLMLGPRSVT</sequence>
<proteinExistence type="predicted"/>
<evidence type="ECO:0000313" key="2">
    <source>
        <dbReference type="Proteomes" id="UP001152519"/>
    </source>
</evidence>
<gene>
    <name evidence="1" type="ORF">SCOCK_50212</name>
</gene>
<dbReference type="AlphaFoldDB" id="A0A9W4GUC3"/>
<reference evidence="1" key="1">
    <citation type="submission" date="2021-05" db="EMBL/GenBank/DDBJ databases">
        <authorList>
            <person name="Arsene-Ploetze F."/>
        </authorList>
    </citation>
    <scope>NUCLEOTIDE SEQUENCE</scope>
    <source>
        <strain evidence="1">DSM 42138</strain>
    </source>
</reference>
<comment type="caution">
    <text evidence="1">The sequence shown here is derived from an EMBL/GenBank/DDBJ whole genome shotgun (WGS) entry which is preliminary data.</text>
</comment>
<protein>
    <submittedName>
        <fullName evidence="1">Uncharacterized protein</fullName>
    </submittedName>
</protein>
<keyword evidence="2" id="KW-1185">Reference proteome</keyword>
<name>A0A9W4GUC3_9ACTN</name>